<reference evidence="2" key="1">
    <citation type="submission" date="2023-07" db="EMBL/GenBank/DDBJ databases">
        <title>Molecular identification of indigenous halophilic bacteria isolated from red sea cost, biodegradation of synthetic dyes and assessment of degraded metabolite toxicity.</title>
        <authorList>
            <person name="Chaieb K."/>
            <person name="Altayb H.N."/>
        </authorList>
    </citation>
    <scope>NUCLEOTIDE SEQUENCE [LARGE SCALE GENOMIC DNA]</scope>
    <source>
        <strain evidence="2">K20</strain>
    </source>
</reference>
<accession>A0ABS7YRN3</accession>
<organism evidence="1 2">
    <name type="scientific">Vibrio tritonius</name>
    <dbReference type="NCBI Taxonomy" id="1435069"/>
    <lineage>
        <taxon>Bacteria</taxon>
        <taxon>Pseudomonadati</taxon>
        <taxon>Pseudomonadota</taxon>
        <taxon>Gammaproteobacteria</taxon>
        <taxon>Vibrionales</taxon>
        <taxon>Vibrionaceae</taxon>
        <taxon>Vibrio</taxon>
    </lineage>
</organism>
<keyword evidence="2" id="KW-1185">Reference proteome</keyword>
<evidence type="ECO:0000313" key="2">
    <source>
        <dbReference type="Proteomes" id="UP001199044"/>
    </source>
</evidence>
<dbReference type="InterPro" id="IPR058059">
    <property type="entry name" value="PA3496-like"/>
</dbReference>
<dbReference type="RefSeq" id="WP_068712209.1">
    <property type="nucleotide sequence ID" value="NZ_AP014635.1"/>
</dbReference>
<proteinExistence type="predicted"/>
<dbReference type="NCBIfam" id="NF046101">
    <property type="entry name" value="PA3496_fam"/>
    <property type="match status" value="1"/>
</dbReference>
<protein>
    <submittedName>
        <fullName evidence="1">DUF3545 family protein</fullName>
    </submittedName>
</protein>
<dbReference type="InterPro" id="IPR021932">
    <property type="entry name" value="DUF3545"/>
</dbReference>
<dbReference type="Proteomes" id="UP001199044">
    <property type="component" value="Unassembled WGS sequence"/>
</dbReference>
<gene>
    <name evidence="1" type="ORF">LDJ79_12235</name>
</gene>
<name>A0ABS7YRN3_9VIBR</name>
<dbReference type="Pfam" id="PF12065">
    <property type="entry name" value="DUF3545"/>
    <property type="match status" value="1"/>
</dbReference>
<dbReference type="EMBL" id="JAIWIU010000076">
    <property type="protein sequence ID" value="MCA2016884.1"/>
    <property type="molecule type" value="Genomic_DNA"/>
</dbReference>
<sequence length="60" mass="7282">MDDMHFVELLENEINKIRAARSSKPGKRMWREIEAIRDKKRLEKELMDMDVCLDIDDIQY</sequence>
<comment type="caution">
    <text evidence="1">The sequence shown here is derived from an EMBL/GenBank/DDBJ whole genome shotgun (WGS) entry which is preliminary data.</text>
</comment>
<evidence type="ECO:0000313" key="1">
    <source>
        <dbReference type="EMBL" id="MCA2016884.1"/>
    </source>
</evidence>